<keyword evidence="2" id="KW-1185">Reference proteome</keyword>
<proteinExistence type="predicted"/>
<evidence type="ECO:0000313" key="2">
    <source>
        <dbReference type="Proteomes" id="UP001642484"/>
    </source>
</evidence>
<organism evidence="1 2">
    <name type="scientific">Durusdinium trenchii</name>
    <dbReference type="NCBI Taxonomy" id="1381693"/>
    <lineage>
        <taxon>Eukaryota</taxon>
        <taxon>Sar</taxon>
        <taxon>Alveolata</taxon>
        <taxon>Dinophyceae</taxon>
        <taxon>Suessiales</taxon>
        <taxon>Symbiodiniaceae</taxon>
        <taxon>Durusdinium</taxon>
    </lineage>
</organism>
<protein>
    <submittedName>
        <fullName evidence="1">Uncharacterized protein</fullName>
    </submittedName>
</protein>
<gene>
    <name evidence="1" type="ORF">CCMP2556_LOCUS28199</name>
</gene>
<reference evidence="1 2" key="1">
    <citation type="submission" date="2024-02" db="EMBL/GenBank/DDBJ databases">
        <authorList>
            <person name="Chen Y."/>
            <person name="Shah S."/>
            <person name="Dougan E. K."/>
            <person name="Thang M."/>
            <person name="Chan C."/>
        </authorList>
    </citation>
    <scope>NUCLEOTIDE SEQUENCE [LARGE SCALE GENOMIC DNA]</scope>
</reference>
<dbReference type="Proteomes" id="UP001642484">
    <property type="component" value="Unassembled WGS sequence"/>
</dbReference>
<sequence>MGAAAAGGIGARNVSAEEFHSGLDLGPQRCISLELIGQSFTWRSAAYGELQLRSHYLCAEEAGRAEDAAAEAEVLAVEQGLMGEGISLRLSRRPLDYVCVDQHLVVAQYDGTALLRRSATFQIKRGERGEYGENEKEVCLMWADRPGLYAGMERDGRITMKAYSLRDREDFHFRLTPARPTPPLLVDLLPCTMGLSAPAVEVEVEVSAETRKVPKTRTTTSWPLASLRSAAPSRRSTEEKPLRGGQTVQGGTGGSDSVSRFPGRRVVVEDPMAAIGVGFRAKDLWRKFGGTVGGGTPKSGFGCWSEQHVDPKKKARGTVSGAEYGGELKRTKSVVHAKKLGTMTRKWMMGLSSTAKLERVDGVLESRGEEVAKV</sequence>
<name>A0ABP0N0G7_9DINO</name>
<dbReference type="EMBL" id="CAXAMN010021112">
    <property type="protein sequence ID" value="CAK9057081.1"/>
    <property type="molecule type" value="Genomic_DNA"/>
</dbReference>
<evidence type="ECO:0000313" key="1">
    <source>
        <dbReference type="EMBL" id="CAK9057081.1"/>
    </source>
</evidence>
<accession>A0ABP0N0G7</accession>
<comment type="caution">
    <text evidence="1">The sequence shown here is derived from an EMBL/GenBank/DDBJ whole genome shotgun (WGS) entry which is preliminary data.</text>
</comment>